<organism evidence="2 3">
    <name type="scientific">Oesophagostomum dentatum</name>
    <name type="common">Nodular worm</name>
    <dbReference type="NCBI Taxonomy" id="61180"/>
    <lineage>
        <taxon>Eukaryota</taxon>
        <taxon>Metazoa</taxon>
        <taxon>Ecdysozoa</taxon>
        <taxon>Nematoda</taxon>
        <taxon>Chromadorea</taxon>
        <taxon>Rhabditida</taxon>
        <taxon>Rhabditina</taxon>
        <taxon>Rhabditomorpha</taxon>
        <taxon>Strongyloidea</taxon>
        <taxon>Strongylidae</taxon>
        <taxon>Oesophagostomum</taxon>
    </lineage>
</organism>
<reference evidence="2 3" key="1">
    <citation type="submission" date="2014-03" db="EMBL/GenBank/DDBJ databases">
        <title>Draft genome of the hookworm Oesophagostomum dentatum.</title>
        <authorList>
            <person name="Mitreva M."/>
        </authorList>
    </citation>
    <scope>NUCLEOTIDE SEQUENCE [LARGE SCALE GENOMIC DNA]</scope>
    <source>
        <strain evidence="2 3">OD-Hann</strain>
    </source>
</reference>
<evidence type="ECO:0000256" key="1">
    <source>
        <dbReference type="SAM" id="SignalP"/>
    </source>
</evidence>
<dbReference type="EMBL" id="KN572139">
    <property type="protein sequence ID" value="KHJ83709.1"/>
    <property type="molecule type" value="Genomic_DNA"/>
</dbReference>
<protein>
    <recommendedName>
        <fullName evidence="4">Glucuronosyltransferase</fullName>
    </recommendedName>
</protein>
<name>A0A0B1SFL5_OESDE</name>
<dbReference type="SUPFAM" id="SSF53756">
    <property type="entry name" value="UDP-Glycosyltransferase/glycogen phosphorylase"/>
    <property type="match status" value="1"/>
</dbReference>
<feature type="non-terminal residue" evidence="2">
    <location>
        <position position="81"/>
    </location>
</feature>
<keyword evidence="1" id="KW-0732">Signal</keyword>
<evidence type="ECO:0008006" key="4">
    <source>
        <dbReference type="Google" id="ProtNLM"/>
    </source>
</evidence>
<evidence type="ECO:0000313" key="2">
    <source>
        <dbReference type="EMBL" id="KHJ83709.1"/>
    </source>
</evidence>
<feature type="chain" id="PRO_5002064530" description="Glucuronosyltransferase" evidence="1">
    <location>
        <begin position="17"/>
        <end position="81"/>
    </location>
</feature>
<proteinExistence type="predicted"/>
<keyword evidence="3" id="KW-1185">Reference proteome</keyword>
<dbReference type="OrthoDB" id="5835829at2759"/>
<feature type="signal peptide" evidence="1">
    <location>
        <begin position="1"/>
        <end position="16"/>
    </location>
</feature>
<evidence type="ECO:0000313" key="3">
    <source>
        <dbReference type="Proteomes" id="UP000053660"/>
    </source>
</evidence>
<accession>A0A0B1SFL5</accession>
<gene>
    <name evidence="2" type="ORF">OESDEN_16590</name>
</gene>
<dbReference type="AlphaFoldDB" id="A0A0B1SFL5"/>
<sequence>MTEVLFLLLLLAVADAGKVLVYSPAISYSHLISNGRVADALVKAGHDVVMLIPEYTKLGDFNGTKLAKVVRMSYISESSIY</sequence>
<dbReference type="Proteomes" id="UP000053660">
    <property type="component" value="Unassembled WGS sequence"/>
</dbReference>